<dbReference type="PANTHER" id="PTHR11783">
    <property type="entry name" value="SULFOTRANSFERASE SULT"/>
    <property type="match status" value="1"/>
</dbReference>
<dbReference type="Proteomes" id="UP000612055">
    <property type="component" value="Unassembled WGS sequence"/>
</dbReference>
<comment type="caution">
    <text evidence="5">The sequence shown here is derived from an EMBL/GenBank/DDBJ whole genome shotgun (WGS) entry which is preliminary data.</text>
</comment>
<sequence length="290" mass="32731">MNSEVWLKFKHRPDDIVITTYAKSGTTLVHQLVGQLISGGDPAFNAVGACPWLEFRPAMDGRQEKLEAQTHRRFIKSHLPTTSLPYDPNVRYLYICRDGRDVAWSLYNHYAQLREEAWERLADAGPGAGPGLPRFDPSVDPRQFFLNWLRGDGAPWWPYFSHVRSWWQARHLPNVMLVHFANLRSDLAGEGRRIAAFLGIQVPEERWPAVLEHCSMDWMRAHPEVSVPGAGKSYKDGPAGFIFQGTNGRWRDALSAEEVAEYEAAAVRELGPECAAWMATGQPLDPKGLP</sequence>
<dbReference type="SUPFAM" id="SSF52540">
    <property type="entry name" value="P-loop containing nucleoside triphosphate hydrolases"/>
    <property type="match status" value="1"/>
</dbReference>
<evidence type="ECO:0000256" key="1">
    <source>
        <dbReference type="ARBA" id="ARBA00005771"/>
    </source>
</evidence>
<keyword evidence="6" id="KW-1185">Reference proteome</keyword>
<evidence type="ECO:0000259" key="4">
    <source>
        <dbReference type="Pfam" id="PF00685"/>
    </source>
</evidence>
<comment type="similarity">
    <text evidence="1 3">Belongs to the sulfotransferase 1 family.</text>
</comment>
<proteinExistence type="inferred from homology"/>
<protein>
    <recommendedName>
        <fullName evidence="3">Sulfotransferase</fullName>
        <ecNumber evidence="3">2.8.2.-</ecNumber>
    </recommendedName>
</protein>
<dbReference type="InterPro" id="IPR027417">
    <property type="entry name" value="P-loop_NTPase"/>
</dbReference>
<dbReference type="InterPro" id="IPR000863">
    <property type="entry name" value="Sulfotransferase_dom"/>
</dbReference>
<evidence type="ECO:0000313" key="5">
    <source>
        <dbReference type="EMBL" id="KAG2501006.1"/>
    </source>
</evidence>
<name>A0A835YHE4_9CHLO</name>
<organism evidence="5 6">
    <name type="scientific">Edaphochlamys debaryana</name>
    <dbReference type="NCBI Taxonomy" id="47281"/>
    <lineage>
        <taxon>Eukaryota</taxon>
        <taxon>Viridiplantae</taxon>
        <taxon>Chlorophyta</taxon>
        <taxon>core chlorophytes</taxon>
        <taxon>Chlorophyceae</taxon>
        <taxon>CS clade</taxon>
        <taxon>Chlamydomonadales</taxon>
        <taxon>Chlamydomonadales incertae sedis</taxon>
        <taxon>Edaphochlamys</taxon>
    </lineage>
</organism>
<dbReference type="AlphaFoldDB" id="A0A835YHE4"/>
<accession>A0A835YHE4</accession>
<dbReference type="EMBL" id="JAEHOE010000002">
    <property type="protein sequence ID" value="KAG2501006.1"/>
    <property type="molecule type" value="Genomic_DNA"/>
</dbReference>
<dbReference type="Gene3D" id="3.40.50.300">
    <property type="entry name" value="P-loop containing nucleotide triphosphate hydrolases"/>
    <property type="match status" value="1"/>
</dbReference>
<evidence type="ECO:0000256" key="3">
    <source>
        <dbReference type="RuleBase" id="RU361155"/>
    </source>
</evidence>
<dbReference type="GO" id="GO:0008146">
    <property type="term" value="F:sulfotransferase activity"/>
    <property type="evidence" value="ECO:0007669"/>
    <property type="project" value="InterPro"/>
</dbReference>
<reference evidence="5" key="1">
    <citation type="journal article" date="2020" name="bioRxiv">
        <title>Comparative genomics of Chlamydomonas.</title>
        <authorList>
            <person name="Craig R.J."/>
            <person name="Hasan A.R."/>
            <person name="Ness R.W."/>
            <person name="Keightley P.D."/>
        </authorList>
    </citation>
    <scope>NUCLEOTIDE SEQUENCE</scope>
    <source>
        <strain evidence="5">CCAP 11/70</strain>
    </source>
</reference>
<keyword evidence="2 3" id="KW-0808">Transferase</keyword>
<evidence type="ECO:0000313" key="6">
    <source>
        <dbReference type="Proteomes" id="UP000612055"/>
    </source>
</evidence>
<evidence type="ECO:0000256" key="2">
    <source>
        <dbReference type="ARBA" id="ARBA00022679"/>
    </source>
</evidence>
<dbReference type="OrthoDB" id="10262068at2759"/>
<gene>
    <name evidence="5" type="ORF">HYH03_000827</name>
</gene>
<dbReference type="EC" id="2.8.2.-" evidence="3"/>
<feature type="domain" description="Sulfotransferase" evidence="4">
    <location>
        <begin position="13"/>
        <end position="263"/>
    </location>
</feature>
<dbReference type="Pfam" id="PF00685">
    <property type="entry name" value="Sulfotransfer_1"/>
    <property type="match status" value="1"/>
</dbReference>